<keyword evidence="4" id="KW-1185">Reference proteome</keyword>
<dbReference type="InterPro" id="IPR027450">
    <property type="entry name" value="AlkB-like"/>
</dbReference>
<dbReference type="Gene3D" id="2.60.120.590">
    <property type="entry name" value="Alpha-ketoglutarate-dependent dioxygenase AlkB-like"/>
    <property type="match status" value="1"/>
</dbReference>
<dbReference type="RefSeq" id="XP_010259613.1">
    <property type="nucleotide sequence ID" value="XM_010261311.2"/>
</dbReference>
<dbReference type="Pfam" id="PF13532">
    <property type="entry name" value="2OG-FeII_Oxy_2"/>
    <property type="match status" value="1"/>
</dbReference>
<comment type="similarity">
    <text evidence="1">Belongs to the alkB family.</text>
</comment>
<dbReference type="SUPFAM" id="SSF51197">
    <property type="entry name" value="Clavaminate synthase-like"/>
    <property type="match status" value="1"/>
</dbReference>
<evidence type="ECO:0000313" key="5">
    <source>
        <dbReference type="RefSeq" id="XP_010259612.1"/>
    </source>
</evidence>
<protein>
    <submittedName>
        <fullName evidence="5 6">Alkylated DNA repair protein alkB homolog 8 isoform X1</fullName>
    </submittedName>
</protein>
<evidence type="ECO:0000313" key="6">
    <source>
        <dbReference type="RefSeq" id="XP_010259613.1"/>
    </source>
</evidence>
<dbReference type="InterPro" id="IPR005123">
    <property type="entry name" value="Oxoglu/Fe-dep_dioxygenase_dom"/>
</dbReference>
<dbReference type="OMA" id="CAHIDLM"/>
<evidence type="ECO:0000256" key="2">
    <source>
        <dbReference type="SAM" id="MobiDB-lite"/>
    </source>
</evidence>
<evidence type="ECO:0000256" key="1">
    <source>
        <dbReference type="ARBA" id="ARBA00007879"/>
    </source>
</evidence>
<organism evidence="4 6">
    <name type="scientific">Nelumbo nucifera</name>
    <name type="common">Sacred lotus</name>
    <dbReference type="NCBI Taxonomy" id="4432"/>
    <lineage>
        <taxon>Eukaryota</taxon>
        <taxon>Viridiplantae</taxon>
        <taxon>Streptophyta</taxon>
        <taxon>Embryophyta</taxon>
        <taxon>Tracheophyta</taxon>
        <taxon>Spermatophyta</taxon>
        <taxon>Magnoliopsida</taxon>
        <taxon>Proteales</taxon>
        <taxon>Nelumbonaceae</taxon>
        <taxon>Nelumbo</taxon>
    </lineage>
</organism>
<dbReference type="PROSITE" id="PS51471">
    <property type="entry name" value="FE2OG_OXY"/>
    <property type="match status" value="1"/>
</dbReference>
<dbReference type="PANTHER" id="PTHR21052:SF0">
    <property type="entry name" value="ALPHA-KETOGLUTARATE-DEPENDENT DIOXYGENASE ALKB HOMOLOG 7, MITOCHONDRIAL"/>
    <property type="match status" value="1"/>
</dbReference>
<dbReference type="eggNOG" id="KOG4176">
    <property type="taxonomic scope" value="Eukaryota"/>
</dbReference>
<dbReference type="InterPro" id="IPR037151">
    <property type="entry name" value="AlkB-like_sf"/>
</dbReference>
<evidence type="ECO:0000313" key="4">
    <source>
        <dbReference type="Proteomes" id="UP000189703"/>
    </source>
</evidence>
<dbReference type="GO" id="GO:0006974">
    <property type="term" value="P:DNA damage response"/>
    <property type="evidence" value="ECO:0007669"/>
    <property type="project" value="InterPro"/>
</dbReference>
<dbReference type="RefSeq" id="XP_010259612.1">
    <property type="nucleotide sequence ID" value="XM_010261310.2"/>
</dbReference>
<dbReference type="GeneID" id="104598977"/>
<sequence>MEDQKQILEEVFGESSDKEGEGEQQSGDSFDEEQSVNQSEKNPIWERIEEISGLWLYRDFLSLERQSSLLSAIEKEGWFTEASHNQAMRFGDLPAWAIELSESIRKAVWFCDISECGDSSTCDQDKEEVCPLPSDLLWREPLFDQLIVNVYQPGEGICGHVDLMRFEDGIAIVSLESACVMHFTRVKNETSNIGYDGKEDTLMVKIPVYLTPGSLVIMQGEARYLWKHEINRKPGFQIWEGQEICQKKRTSITLRKLCHAKKAKVRERKEKFLLLLSYVDHQSCE</sequence>
<dbReference type="KEGG" id="nnu:104598977"/>
<dbReference type="Proteomes" id="UP000189703">
    <property type="component" value="Unplaced"/>
</dbReference>
<dbReference type="AlphaFoldDB" id="A0A1U7ZYI3"/>
<dbReference type="OrthoDB" id="412814at2759"/>
<dbReference type="InterPro" id="IPR032870">
    <property type="entry name" value="ALKBH7-like"/>
</dbReference>
<reference evidence="5 6" key="1">
    <citation type="submission" date="2025-04" db="UniProtKB">
        <authorList>
            <consortium name="RefSeq"/>
        </authorList>
    </citation>
    <scope>IDENTIFICATION</scope>
</reference>
<accession>A0A1U7ZYI3</accession>
<name>A0A1U7ZYI3_NELNU</name>
<feature type="region of interest" description="Disordered" evidence="2">
    <location>
        <begin position="1"/>
        <end position="41"/>
    </location>
</feature>
<gene>
    <name evidence="5 6" type="primary">LOC104598977</name>
</gene>
<proteinExistence type="inferred from homology"/>
<feature type="domain" description="Fe2OG dioxygenase" evidence="3">
    <location>
        <begin position="142"/>
        <end position="258"/>
    </location>
</feature>
<dbReference type="PANTHER" id="PTHR21052">
    <property type="entry name" value="SPERMATOGENESIS ASSOCIATED 11-RELATED"/>
    <property type="match status" value="1"/>
</dbReference>
<evidence type="ECO:0000259" key="3">
    <source>
        <dbReference type="PROSITE" id="PS51471"/>
    </source>
</evidence>